<feature type="compositionally biased region" description="Polar residues" evidence="1">
    <location>
        <begin position="1"/>
        <end position="14"/>
    </location>
</feature>
<evidence type="ECO:0000256" key="2">
    <source>
        <dbReference type="SAM" id="Phobius"/>
    </source>
</evidence>
<evidence type="ECO:0000313" key="4">
    <source>
        <dbReference type="Proteomes" id="UP001333710"/>
    </source>
</evidence>
<evidence type="ECO:0000313" key="3">
    <source>
        <dbReference type="EMBL" id="BDX07404.1"/>
    </source>
</evidence>
<feature type="transmembrane region" description="Helical" evidence="2">
    <location>
        <begin position="67"/>
        <end position="83"/>
    </location>
</feature>
<proteinExistence type="predicted"/>
<feature type="transmembrane region" description="Helical" evidence="2">
    <location>
        <begin position="177"/>
        <end position="199"/>
    </location>
</feature>
<dbReference type="RefSeq" id="WP_338293402.1">
    <property type="nucleotide sequence ID" value="NZ_AP027272.1"/>
</dbReference>
<sequence>MENPQNSVPDSTHPPQDDEPLRLPLKDKSFTSFSKIKLKLNELTQPLRLRFKRLSDWFNGKFKDLSFSQWCYFLAAIMLLNFLSEPQDDEDYWLVVGVIAGVGLLRELWQTFMRIWEHTLGKGVLFVLYASTANIALAVSALKINSISGIEPQTFVFTMGFTTMLMLPFWLLLASVFFLGSAIVLLSLWSSLSFILRIFRIKLKTHWEDKSFAVLTMWMRIFFIPFLMVVLFKFLEPYAEQINVFDDFNPTENLATLSQEELLNIASAVRNQEQVPLTEEQQALINESGLSTIEIGMLRNMSEQDLADLSESVQSGQLGELIRRAQTEDKTTEDAKVFSINFGDRDGDTSSDSDTNSSAGTTSANSTAENADAETEKEDEEAKERSRTLDKLIASFIYQFEAYRYSACRKEANQRVLTIDENTIFVVEKDKTQELGYKFSVAACVPQWADE</sequence>
<feature type="region of interest" description="Disordered" evidence="1">
    <location>
        <begin position="334"/>
        <end position="385"/>
    </location>
</feature>
<organism evidence="3 4">
    <name type="scientific">Planctobacterium marinum</name>
    <dbReference type="NCBI Taxonomy" id="1631968"/>
    <lineage>
        <taxon>Bacteria</taxon>
        <taxon>Pseudomonadati</taxon>
        <taxon>Pseudomonadota</taxon>
        <taxon>Gammaproteobacteria</taxon>
        <taxon>Alteromonadales</taxon>
        <taxon>Alteromonadaceae</taxon>
        <taxon>Planctobacterium</taxon>
    </lineage>
</organism>
<keyword evidence="4" id="KW-1185">Reference proteome</keyword>
<feature type="region of interest" description="Disordered" evidence="1">
    <location>
        <begin position="1"/>
        <end position="23"/>
    </location>
</feature>
<dbReference type="AlphaFoldDB" id="A0AA48HLF6"/>
<feature type="transmembrane region" description="Helical" evidence="2">
    <location>
        <begin position="154"/>
        <end position="171"/>
    </location>
</feature>
<keyword evidence="2" id="KW-1133">Transmembrane helix</keyword>
<gene>
    <name evidence="3" type="ORF">MACH26_29250</name>
</gene>
<feature type="compositionally biased region" description="Low complexity" evidence="1">
    <location>
        <begin position="350"/>
        <end position="370"/>
    </location>
</feature>
<dbReference type="Proteomes" id="UP001333710">
    <property type="component" value="Chromosome"/>
</dbReference>
<feature type="transmembrane region" description="Helical" evidence="2">
    <location>
        <begin position="124"/>
        <end position="142"/>
    </location>
</feature>
<keyword evidence="2" id="KW-0472">Membrane</keyword>
<feature type="transmembrane region" description="Helical" evidence="2">
    <location>
        <begin position="92"/>
        <end position="112"/>
    </location>
</feature>
<name>A0AA48HLF6_9ALTE</name>
<dbReference type="EMBL" id="AP027272">
    <property type="protein sequence ID" value="BDX07404.1"/>
    <property type="molecule type" value="Genomic_DNA"/>
</dbReference>
<evidence type="ECO:0000256" key="1">
    <source>
        <dbReference type="SAM" id="MobiDB-lite"/>
    </source>
</evidence>
<keyword evidence="2" id="KW-0812">Transmembrane</keyword>
<protein>
    <submittedName>
        <fullName evidence="3">Uncharacterized protein</fullName>
    </submittedName>
</protein>
<dbReference type="KEGG" id="pmaw:MACH26_29250"/>
<reference evidence="3" key="1">
    <citation type="submission" date="2023-01" db="EMBL/GenBank/DDBJ databases">
        <title>Complete genome sequence of Planctobacterium marinum strain Dej080120_11.</title>
        <authorList>
            <person name="Ueki S."/>
            <person name="Maruyama F."/>
        </authorList>
    </citation>
    <scope>NUCLEOTIDE SEQUENCE</scope>
    <source>
        <strain evidence="3">Dej080120_11</strain>
    </source>
</reference>
<accession>A0AA48HLF6</accession>
<feature type="transmembrane region" description="Helical" evidence="2">
    <location>
        <begin position="211"/>
        <end position="235"/>
    </location>
</feature>